<evidence type="ECO:0000313" key="1">
    <source>
        <dbReference type="EMBL" id="SVB53201.1"/>
    </source>
</evidence>
<dbReference type="AlphaFoldDB" id="A0A382ETC5"/>
<sequence length="35" mass="4377">FKNYCEFNEDEVPVTEFIHYLRKIYKKIDKNLLLI</sequence>
<name>A0A382ETC5_9ZZZZ</name>
<proteinExistence type="predicted"/>
<organism evidence="1">
    <name type="scientific">marine metagenome</name>
    <dbReference type="NCBI Taxonomy" id="408172"/>
    <lineage>
        <taxon>unclassified sequences</taxon>
        <taxon>metagenomes</taxon>
        <taxon>ecological metagenomes</taxon>
    </lineage>
</organism>
<gene>
    <name evidence="1" type="ORF">METZ01_LOCUS206055</name>
</gene>
<reference evidence="1" key="1">
    <citation type="submission" date="2018-05" db="EMBL/GenBank/DDBJ databases">
        <authorList>
            <person name="Lanie J.A."/>
            <person name="Ng W.-L."/>
            <person name="Kazmierczak K.M."/>
            <person name="Andrzejewski T.M."/>
            <person name="Davidsen T.M."/>
            <person name="Wayne K.J."/>
            <person name="Tettelin H."/>
            <person name="Glass J.I."/>
            <person name="Rusch D."/>
            <person name="Podicherti R."/>
            <person name="Tsui H.-C.T."/>
            <person name="Winkler M.E."/>
        </authorList>
    </citation>
    <scope>NUCLEOTIDE SEQUENCE</scope>
</reference>
<protein>
    <submittedName>
        <fullName evidence="1">Uncharacterized protein</fullName>
    </submittedName>
</protein>
<dbReference type="EMBL" id="UINC01045897">
    <property type="protein sequence ID" value="SVB53201.1"/>
    <property type="molecule type" value="Genomic_DNA"/>
</dbReference>
<accession>A0A382ETC5</accession>
<feature type="non-terminal residue" evidence="1">
    <location>
        <position position="1"/>
    </location>
</feature>